<dbReference type="PROSITE" id="PS50011">
    <property type="entry name" value="PROTEIN_KINASE_DOM"/>
    <property type="match status" value="1"/>
</dbReference>
<dbReference type="GO" id="GO:0004672">
    <property type="term" value="F:protein kinase activity"/>
    <property type="evidence" value="ECO:0007669"/>
    <property type="project" value="InterPro"/>
</dbReference>
<sequence>MDSRKTRRKRRAFARMIGEGFHGKTYHLEALPLRGEKVTSIVLYTADKTNILLKGSDLEEFLAFLSKTKGIIAKVFKSQFLITGSTVHRDFMEELDANERILTAYKNNLKFLTITPVTGFRKLRIVGMELISDTGSKYVVFSTMCKNVFTARDVTPLKEIMESIVVLQKSGYQHNDIKLDNIVKCDDRFKLIDWGQASPIDEIYVGDMICTSPVKWYLMGAPSYFADKFMDVRAITIDKDYEASPPFREQEERIRNEFFALLGRSQEKEKLMQKYNKTFDIFMAGMTFLQIIHKFGLSYKKYKPLIEALTSLEKPISDPAEALRLIKAY</sequence>
<organism evidence="2">
    <name type="scientific">viral metagenome</name>
    <dbReference type="NCBI Taxonomy" id="1070528"/>
    <lineage>
        <taxon>unclassified sequences</taxon>
        <taxon>metagenomes</taxon>
        <taxon>organismal metagenomes</taxon>
    </lineage>
</organism>
<dbReference type="Gene3D" id="1.10.510.10">
    <property type="entry name" value="Transferase(Phosphotransferase) domain 1"/>
    <property type="match status" value="1"/>
</dbReference>
<feature type="domain" description="Protein kinase" evidence="1">
    <location>
        <begin position="11"/>
        <end position="329"/>
    </location>
</feature>
<dbReference type="SUPFAM" id="SSF56112">
    <property type="entry name" value="Protein kinase-like (PK-like)"/>
    <property type="match status" value="1"/>
</dbReference>
<dbReference type="GO" id="GO:0005524">
    <property type="term" value="F:ATP binding"/>
    <property type="evidence" value="ECO:0007669"/>
    <property type="project" value="InterPro"/>
</dbReference>
<dbReference type="EMBL" id="MN740438">
    <property type="protein sequence ID" value="QHU26326.1"/>
    <property type="molecule type" value="Genomic_DNA"/>
</dbReference>
<proteinExistence type="predicted"/>
<dbReference type="InterPro" id="IPR011009">
    <property type="entry name" value="Kinase-like_dom_sf"/>
</dbReference>
<evidence type="ECO:0000313" key="2">
    <source>
        <dbReference type="EMBL" id="QHU26326.1"/>
    </source>
</evidence>
<accession>A0A6C0L5T8</accession>
<dbReference type="AlphaFoldDB" id="A0A6C0L5T8"/>
<dbReference type="InterPro" id="IPR000719">
    <property type="entry name" value="Prot_kinase_dom"/>
</dbReference>
<protein>
    <recommendedName>
        <fullName evidence="1">Protein kinase domain-containing protein</fullName>
    </recommendedName>
</protein>
<reference evidence="2" key="1">
    <citation type="journal article" date="2020" name="Nature">
        <title>Giant virus diversity and host interactions through global metagenomics.</title>
        <authorList>
            <person name="Schulz F."/>
            <person name="Roux S."/>
            <person name="Paez-Espino D."/>
            <person name="Jungbluth S."/>
            <person name="Walsh D.A."/>
            <person name="Denef V.J."/>
            <person name="McMahon K.D."/>
            <person name="Konstantinidis K.T."/>
            <person name="Eloe-Fadrosh E.A."/>
            <person name="Kyrpides N.C."/>
            <person name="Woyke T."/>
        </authorList>
    </citation>
    <scope>NUCLEOTIDE SEQUENCE</scope>
    <source>
        <strain evidence="2">GVMAG-M-3300027759-16</strain>
    </source>
</reference>
<evidence type="ECO:0000259" key="1">
    <source>
        <dbReference type="PROSITE" id="PS50011"/>
    </source>
</evidence>
<name>A0A6C0L5T8_9ZZZZ</name>